<keyword evidence="4 6" id="KW-1133">Transmembrane helix</keyword>
<evidence type="ECO:0000256" key="4">
    <source>
        <dbReference type="ARBA" id="ARBA00022989"/>
    </source>
</evidence>
<evidence type="ECO:0000256" key="5">
    <source>
        <dbReference type="ARBA" id="ARBA00023136"/>
    </source>
</evidence>
<proteinExistence type="inferred from homology"/>
<organism evidence="7 8">
    <name type="scientific">Aphanomyces euteiches</name>
    <dbReference type="NCBI Taxonomy" id="100861"/>
    <lineage>
        <taxon>Eukaryota</taxon>
        <taxon>Sar</taxon>
        <taxon>Stramenopiles</taxon>
        <taxon>Oomycota</taxon>
        <taxon>Saprolegniomycetes</taxon>
        <taxon>Saprolegniales</taxon>
        <taxon>Verrucalvaceae</taxon>
        <taxon>Aphanomyces</taxon>
    </lineage>
</organism>
<evidence type="ECO:0000256" key="3">
    <source>
        <dbReference type="ARBA" id="ARBA00022692"/>
    </source>
</evidence>
<feature type="transmembrane region" description="Helical" evidence="6">
    <location>
        <begin position="133"/>
        <end position="157"/>
    </location>
</feature>
<sequence length="590" mass="64785">MAPNRLEKQPLLSPQDSPTLMLSPASKTFVLRSSILLFVALIDLLVGCGVSQAMKNYMQDRLGYSFVATSSIRSTAACLGNLAPLLGAYIGDECWGPFRTAQVFGIVCVVTKFLLSFSAHPTILTDYLPLSNAIFLAILFVGNPLGNGCFTSNLVILGADQLADATPKQKQLYFSNFYLLRNVGCIFAFTYLAYLSVNGMEPYIPATFGYFATFSVCSVLLAIAVGLFIYHSDSFVKRQPQDKAFTGFFATIYTSTQVCPELKSIIGGFALFLASFFLNVAAILTDPKTETSHFLSYAAGALVVLGMFLWIFNGMDPSYLDRHPTMSLSDAADLKSVLRLLPFASFLVVWLVMFDQFDSNYQSMTQQTDLRLGSGRDAPQVPGSMLCLFDPLGLVILLPLLDHVIFPWIESKRGKPPSPYEKVLAGLSFGVVNMLWTAQVEVWRRDSGPIDLGDGLGPLLDLGSHQPMNNLPWTYMIPTYLLHSLCESLIQVTALDVFYNYVPGHLKCTAQATRSFMGAMGENVASIFVLGFAKFIPDNINHGHMEYLYYALGAAALVNAAGFAFVMQRIQFGMHDKVDPFQHSVNAAVP</sequence>
<dbReference type="Gene3D" id="1.20.1250.20">
    <property type="entry name" value="MFS general substrate transporter like domains"/>
    <property type="match status" value="1"/>
</dbReference>
<comment type="similarity">
    <text evidence="2">Belongs to the major facilitator superfamily. Proton-dependent oligopeptide transporter (POT/PTR) (TC 2.A.17) family.</text>
</comment>
<keyword evidence="5 6" id="KW-0472">Membrane</keyword>
<feature type="transmembrane region" description="Helical" evidence="6">
    <location>
        <begin position="296"/>
        <end position="315"/>
    </location>
</feature>
<evidence type="ECO:0000313" key="7">
    <source>
        <dbReference type="EMBL" id="KAF0735808.1"/>
    </source>
</evidence>
<feature type="transmembrane region" description="Helical" evidence="6">
    <location>
        <begin position="548"/>
        <end position="567"/>
    </location>
</feature>
<dbReference type="GO" id="GO:0022857">
    <property type="term" value="F:transmembrane transporter activity"/>
    <property type="evidence" value="ECO:0007669"/>
    <property type="project" value="InterPro"/>
</dbReference>
<feature type="transmembrane region" description="Helical" evidence="6">
    <location>
        <begin position="103"/>
        <end position="121"/>
    </location>
</feature>
<dbReference type="SUPFAM" id="SSF103473">
    <property type="entry name" value="MFS general substrate transporter"/>
    <property type="match status" value="1"/>
</dbReference>
<evidence type="ECO:0000256" key="6">
    <source>
        <dbReference type="SAM" id="Phobius"/>
    </source>
</evidence>
<keyword evidence="8" id="KW-1185">Reference proteome</keyword>
<dbReference type="GO" id="GO:0016020">
    <property type="term" value="C:membrane"/>
    <property type="evidence" value="ECO:0007669"/>
    <property type="project" value="UniProtKB-SubCell"/>
</dbReference>
<evidence type="ECO:0000256" key="2">
    <source>
        <dbReference type="ARBA" id="ARBA00005982"/>
    </source>
</evidence>
<dbReference type="AlphaFoldDB" id="A0A6G0X799"/>
<feature type="transmembrane region" description="Helical" evidence="6">
    <location>
        <begin position="392"/>
        <end position="409"/>
    </location>
</feature>
<evidence type="ECO:0000313" key="8">
    <source>
        <dbReference type="Proteomes" id="UP000481153"/>
    </source>
</evidence>
<feature type="transmembrane region" description="Helical" evidence="6">
    <location>
        <begin position="516"/>
        <end position="536"/>
    </location>
</feature>
<feature type="transmembrane region" description="Helical" evidence="6">
    <location>
        <begin position="29"/>
        <end position="52"/>
    </location>
</feature>
<dbReference type="InterPro" id="IPR036259">
    <property type="entry name" value="MFS_trans_sf"/>
</dbReference>
<dbReference type="PANTHER" id="PTHR11654">
    <property type="entry name" value="OLIGOPEPTIDE TRANSPORTER-RELATED"/>
    <property type="match status" value="1"/>
</dbReference>
<protein>
    <recommendedName>
        <fullName evidence="9">Major facilitator superfamily (MFS) profile domain-containing protein</fullName>
    </recommendedName>
</protein>
<feature type="transmembrane region" description="Helical" evidence="6">
    <location>
        <begin position="336"/>
        <end position="354"/>
    </location>
</feature>
<name>A0A6G0X799_9STRA</name>
<keyword evidence="3 6" id="KW-0812">Transmembrane</keyword>
<dbReference type="Pfam" id="PF00854">
    <property type="entry name" value="PTR2"/>
    <property type="match status" value="1"/>
</dbReference>
<dbReference type="VEuPathDB" id="FungiDB:AeMF1_002067"/>
<dbReference type="InterPro" id="IPR000109">
    <property type="entry name" value="POT_fam"/>
</dbReference>
<dbReference type="EMBL" id="VJMJ01000093">
    <property type="protein sequence ID" value="KAF0735808.1"/>
    <property type="molecule type" value="Genomic_DNA"/>
</dbReference>
<accession>A0A6G0X799</accession>
<comment type="caution">
    <text evidence="7">The sequence shown here is derived from an EMBL/GenBank/DDBJ whole genome shotgun (WGS) entry which is preliminary data.</text>
</comment>
<evidence type="ECO:0008006" key="9">
    <source>
        <dbReference type="Google" id="ProtNLM"/>
    </source>
</evidence>
<feature type="transmembrane region" description="Helical" evidence="6">
    <location>
        <begin position="209"/>
        <end position="230"/>
    </location>
</feature>
<comment type="subcellular location">
    <subcellularLocation>
        <location evidence="1">Membrane</location>
        <topology evidence="1">Multi-pass membrane protein</topology>
    </subcellularLocation>
</comment>
<dbReference type="Proteomes" id="UP000481153">
    <property type="component" value="Unassembled WGS sequence"/>
</dbReference>
<reference evidence="7 8" key="1">
    <citation type="submission" date="2019-07" db="EMBL/GenBank/DDBJ databases">
        <title>Genomics analysis of Aphanomyces spp. identifies a new class of oomycete effector associated with host adaptation.</title>
        <authorList>
            <person name="Gaulin E."/>
        </authorList>
    </citation>
    <scope>NUCLEOTIDE SEQUENCE [LARGE SCALE GENOMIC DNA]</scope>
    <source>
        <strain evidence="7 8">ATCC 201684</strain>
    </source>
</reference>
<gene>
    <name evidence="7" type="ORF">Ae201684_007813</name>
</gene>
<feature type="transmembrane region" description="Helical" evidence="6">
    <location>
        <begin position="178"/>
        <end position="197"/>
    </location>
</feature>
<evidence type="ECO:0000256" key="1">
    <source>
        <dbReference type="ARBA" id="ARBA00004141"/>
    </source>
</evidence>
<feature type="transmembrane region" description="Helical" evidence="6">
    <location>
        <begin position="265"/>
        <end position="284"/>
    </location>
</feature>